<dbReference type="InterPro" id="IPR024453">
    <property type="entry name" value="Peptidase_C92"/>
</dbReference>
<dbReference type="AlphaFoldDB" id="A0A1E7R9W3"/>
<dbReference type="Gene3D" id="3.90.1720.10">
    <property type="entry name" value="endopeptidase domain like (from Nostoc punctiforme)"/>
    <property type="match status" value="1"/>
</dbReference>
<evidence type="ECO:0000313" key="2">
    <source>
        <dbReference type="Proteomes" id="UP000185895"/>
    </source>
</evidence>
<gene>
    <name evidence="1" type="ORF">BJI46_12505</name>
</gene>
<dbReference type="Pfam" id="PF05708">
    <property type="entry name" value="Peptidase_C92"/>
    <property type="match status" value="1"/>
</dbReference>
<evidence type="ECO:0000313" key="1">
    <source>
        <dbReference type="EMBL" id="OEY96134.1"/>
    </source>
</evidence>
<protein>
    <recommendedName>
        <fullName evidence="3">YiiX family permuted papain-like enzyme</fullName>
    </recommendedName>
</protein>
<proteinExistence type="predicted"/>
<comment type="caution">
    <text evidence="1">The sequence shown here is derived from an EMBL/GenBank/DDBJ whole genome shotgun (WGS) entry which is preliminary data.</text>
</comment>
<dbReference type="STRING" id="1262585.BJI46_12505"/>
<sequence>MDFKHFVIGISLSLGMTSSGFAIELQNGDLVFVTTNHQGISAAIDSATHQGQTLSFDHVGLVSTQGHQFSILHADEAGSRSENISIFLSRNQQRGKQVYVYRLKPEYQSSIAQAINTAKTMLGKPYNFSYILDDQRYYCSDFVERAFRKDQIFHLQPMNFKNLKTGKIDDYWIQLYARQGLDVPQDQPGTNPNDLSKSEKLQPIGRLKFKTIPVYP</sequence>
<keyword evidence="2" id="KW-1185">Reference proteome</keyword>
<dbReference type="Proteomes" id="UP000185895">
    <property type="component" value="Unassembled WGS sequence"/>
</dbReference>
<dbReference type="EMBL" id="MKKK01000022">
    <property type="protein sequence ID" value="OEY96134.1"/>
    <property type="molecule type" value="Genomic_DNA"/>
</dbReference>
<accession>A0A1E7R9W3</accession>
<reference evidence="1 2" key="1">
    <citation type="submission" date="2016-09" db="EMBL/GenBank/DDBJ databases">
        <authorList>
            <person name="Capua I."/>
            <person name="De Benedictis P."/>
            <person name="Joannis T."/>
            <person name="Lombin L.H."/>
            <person name="Cattoli G."/>
        </authorList>
    </citation>
    <scope>NUCLEOTIDE SEQUENCE [LARGE SCALE GENOMIC DNA]</scope>
    <source>
        <strain evidence="1 2">ANC 4671</strain>
    </source>
</reference>
<dbReference type="RefSeq" id="WP_070069796.1">
    <property type="nucleotide sequence ID" value="NZ_MKKK01000022.1"/>
</dbReference>
<organism evidence="1 2">
    <name type="scientific">Acinetobacter qingfengensis</name>
    <dbReference type="NCBI Taxonomy" id="1262585"/>
    <lineage>
        <taxon>Bacteria</taxon>
        <taxon>Pseudomonadati</taxon>
        <taxon>Pseudomonadota</taxon>
        <taxon>Gammaproteobacteria</taxon>
        <taxon>Moraxellales</taxon>
        <taxon>Moraxellaceae</taxon>
        <taxon>Acinetobacter</taxon>
    </lineage>
</organism>
<dbReference type="SUPFAM" id="SSF54001">
    <property type="entry name" value="Cysteine proteinases"/>
    <property type="match status" value="1"/>
</dbReference>
<name>A0A1E7R9W3_9GAMM</name>
<dbReference type="InterPro" id="IPR038765">
    <property type="entry name" value="Papain-like_cys_pep_sf"/>
</dbReference>
<evidence type="ECO:0008006" key="3">
    <source>
        <dbReference type="Google" id="ProtNLM"/>
    </source>
</evidence>